<dbReference type="AlphaFoldDB" id="A0A8T1GQJ0"/>
<protein>
    <recommendedName>
        <fullName evidence="4">Hydrophobin</fullName>
    </recommendedName>
</protein>
<accession>A0A8T1GQJ0</accession>
<organism evidence="2 3">
    <name type="scientific">Phytophthora cactorum</name>
    <dbReference type="NCBI Taxonomy" id="29920"/>
    <lineage>
        <taxon>Eukaryota</taxon>
        <taxon>Sar</taxon>
        <taxon>Stramenopiles</taxon>
        <taxon>Oomycota</taxon>
        <taxon>Peronosporomycetes</taxon>
        <taxon>Peronosporales</taxon>
        <taxon>Peronosporaceae</taxon>
        <taxon>Phytophthora</taxon>
    </lineage>
</organism>
<dbReference type="InterPro" id="IPR036430">
    <property type="entry name" value="RNase_T2-like_sf"/>
</dbReference>
<comment type="caution">
    <text evidence="2">The sequence shown here is derived from an EMBL/GenBank/DDBJ whole genome shotgun (WGS) entry which is preliminary data.</text>
</comment>
<feature type="chain" id="PRO_5035906540" description="Hydrophobin" evidence="1">
    <location>
        <begin position="20"/>
        <end position="68"/>
    </location>
</feature>
<keyword evidence="1" id="KW-0732">Signal</keyword>
<dbReference type="Proteomes" id="UP000760860">
    <property type="component" value="Unassembled WGS sequence"/>
</dbReference>
<reference evidence="2" key="1">
    <citation type="submission" date="2018-05" db="EMBL/GenBank/DDBJ databases">
        <title>Effector identification in a new, highly contiguous assembly of the strawberry crown rot pathogen Phytophthora cactorum.</title>
        <authorList>
            <person name="Armitage A.D."/>
            <person name="Nellist C.F."/>
            <person name="Bates H."/>
            <person name="Vickerstaff R.J."/>
            <person name="Harrison R.J."/>
        </authorList>
    </citation>
    <scope>NUCLEOTIDE SEQUENCE</scope>
    <source>
        <strain evidence="2">P421</strain>
    </source>
</reference>
<name>A0A8T1GQJ0_9STRA</name>
<dbReference type="PROSITE" id="PS51257">
    <property type="entry name" value="PROKAR_LIPOPROTEIN"/>
    <property type="match status" value="1"/>
</dbReference>
<evidence type="ECO:0000313" key="3">
    <source>
        <dbReference type="Proteomes" id="UP000760860"/>
    </source>
</evidence>
<proteinExistence type="predicted"/>
<dbReference type="GO" id="GO:0003723">
    <property type="term" value="F:RNA binding"/>
    <property type="evidence" value="ECO:0007669"/>
    <property type="project" value="InterPro"/>
</dbReference>
<evidence type="ECO:0008006" key="4">
    <source>
        <dbReference type="Google" id="ProtNLM"/>
    </source>
</evidence>
<feature type="signal peptide" evidence="1">
    <location>
        <begin position="1"/>
        <end position="19"/>
    </location>
</feature>
<dbReference type="EMBL" id="RCMV01005203">
    <property type="protein sequence ID" value="KAG3188914.1"/>
    <property type="molecule type" value="Genomic_DNA"/>
</dbReference>
<evidence type="ECO:0000256" key="1">
    <source>
        <dbReference type="SAM" id="SignalP"/>
    </source>
</evidence>
<dbReference type="Gene3D" id="3.90.730.10">
    <property type="entry name" value="Ribonuclease T2-like"/>
    <property type="match status" value="1"/>
</dbReference>
<sequence length="68" mass="6872">MSSLRSLVAIASILPGAIAASASCSSDLPLSCHNTTAISDTCCFIPSGQILQTQFWDTDPAAGPSGES</sequence>
<dbReference type="GO" id="GO:0033897">
    <property type="term" value="F:ribonuclease T2 activity"/>
    <property type="evidence" value="ECO:0007669"/>
    <property type="project" value="InterPro"/>
</dbReference>
<gene>
    <name evidence="2" type="ORF">PC129_g25177</name>
</gene>
<evidence type="ECO:0000313" key="2">
    <source>
        <dbReference type="EMBL" id="KAG3188914.1"/>
    </source>
</evidence>